<dbReference type="EMBL" id="QDGZ01000001">
    <property type="protein sequence ID" value="PVG84319.1"/>
    <property type="molecule type" value="Genomic_DNA"/>
</dbReference>
<dbReference type="Pfam" id="PF08241">
    <property type="entry name" value="Methyltransf_11"/>
    <property type="match status" value="1"/>
</dbReference>
<organism evidence="6 7">
    <name type="scientific">Nocardioides gansuensis</name>
    <dbReference type="NCBI Taxonomy" id="2138300"/>
    <lineage>
        <taxon>Bacteria</taxon>
        <taxon>Bacillati</taxon>
        <taxon>Actinomycetota</taxon>
        <taxon>Actinomycetes</taxon>
        <taxon>Propionibacteriales</taxon>
        <taxon>Nocardioidaceae</taxon>
        <taxon>Nocardioides</taxon>
    </lineage>
</organism>
<evidence type="ECO:0000313" key="6">
    <source>
        <dbReference type="EMBL" id="PVG84319.1"/>
    </source>
</evidence>
<dbReference type="SUPFAM" id="SSF53335">
    <property type="entry name" value="S-adenosyl-L-methionine-dependent methyltransferases"/>
    <property type="match status" value="1"/>
</dbReference>
<proteinExistence type="predicted"/>
<evidence type="ECO:0000256" key="2">
    <source>
        <dbReference type="ARBA" id="ARBA00022679"/>
    </source>
</evidence>
<evidence type="ECO:0000313" key="7">
    <source>
        <dbReference type="Proteomes" id="UP000246018"/>
    </source>
</evidence>
<dbReference type="GO" id="GO:0008757">
    <property type="term" value="F:S-adenosylmethionine-dependent methyltransferase activity"/>
    <property type="evidence" value="ECO:0007669"/>
    <property type="project" value="InterPro"/>
</dbReference>
<evidence type="ECO:0000256" key="1">
    <source>
        <dbReference type="ARBA" id="ARBA00022603"/>
    </source>
</evidence>
<evidence type="ECO:0000259" key="5">
    <source>
        <dbReference type="Pfam" id="PF08241"/>
    </source>
</evidence>
<dbReference type="Proteomes" id="UP000246018">
    <property type="component" value="Unassembled WGS sequence"/>
</dbReference>
<name>A0A2T8FF50_9ACTN</name>
<dbReference type="InterPro" id="IPR029063">
    <property type="entry name" value="SAM-dependent_MTases_sf"/>
</dbReference>
<dbReference type="Gene3D" id="3.40.50.150">
    <property type="entry name" value="Vaccinia Virus protein VP39"/>
    <property type="match status" value="1"/>
</dbReference>
<dbReference type="PANTHER" id="PTHR43464:SF19">
    <property type="entry name" value="UBIQUINONE BIOSYNTHESIS O-METHYLTRANSFERASE, MITOCHONDRIAL"/>
    <property type="match status" value="1"/>
</dbReference>
<dbReference type="AlphaFoldDB" id="A0A2T8FF50"/>
<dbReference type="InterPro" id="IPR013216">
    <property type="entry name" value="Methyltransf_11"/>
</dbReference>
<keyword evidence="1" id="KW-0489">Methyltransferase</keyword>
<dbReference type="GO" id="GO:0032259">
    <property type="term" value="P:methylation"/>
    <property type="evidence" value="ECO:0007669"/>
    <property type="project" value="UniProtKB-KW"/>
</dbReference>
<keyword evidence="3" id="KW-0949">S-adenosyl-L-methionine</keyword>
<dbReference type="PANTHER" id="PTHR43464">
    <property type="entry name" value="METHYLTRANSFERASE"/>
    <property type="match status" value="1"/>
</dbReference>
<sequence length="298" mass="33142">MACRRPRPGPPVAWETRKTPRDRLPDGYVLPDLQLPTEIRTLGGPCPRAVRFGTKCTLSYSLPQAHQTRGGSVLGSRKVAGQDRDIQLGRDMIGGEADVMSPALLHYLDVFVEFVRQHADGGTLLDLGCGDGGIARLVAERSPHLKITAMDVEEHPAWADEHPDNLAFAVGSLEDLPFDAGSFDTVVVKDVLHHVDDPADALRSVRGLARSRVLLIEANRYNPISYIRMVKIAGHEHFSRRRLRQIVGEAFELTSVETHVWPGRLGKPGRGVDRLFNRWRIFTRLRSYNICVVPPLGD</sequence>
<reference evidence="6 7" key="1">
    <citation type="submission" date="2018-04" db="EMBL/GenBank/DDBJ databases">
        <title>Genome of Nocardioides gansuensis WSJ-1.</title>
        <authorList>
            <person name="Wu S."/>
            <person name="Wang G."/>
        </authorList>
    </citation>
    <scope>NUCLEOTIDE SEQUENCE [LARGE SCALE GENOMIC DNA]</scope>
    <source>
        <strain evidence="6 7">WSJ-1</strain>
    </source>
</reference>
<evidence type="ECO:0000256" key="3">
    <source>
        <dbReference type="ARBA" id="ARBA00022691"/>
    </source>
</evidence>
<keyword evidence="2" id="KW-0808">Transferase</keyword>
<accession>A0A2T8FF50</accession>
<protein>
    <recommendedName>
        <fullName evidence="5">Methyltransferase type 11 domain-containing protein</fullName>
    </recommendedName>
</protein>
<keyword evidence="7" id="KW-1185">Reference proteome</keyword>
<comment type="caution">
    <text evidence="6">The sequence shown here is derived from an EMBL/GenBank/DDBJ whole genome shotgun (WGS) entry which is preliminary data.</text>
</comment>
<gene>
    <name evidence="6" type="ORF">DDE18_01435</name>
</gene>
<dbReference type="CDD" id="cd02440">
    <property type="entry name" value="AdoMet_MTases"/>
    <property type="match status" value="1"/>
</dbReference>
<evidence type="ECO:0000256" key="4">
    <source>
        <dbReference type="SAM" id="MobiDB-lite"/>
    </source>
</evidence>
<feature type="region of interest" description="Disordered" evidence="4">
    <location>
        <begin position="1"/>
        <end position="21"/>
    </location>
</feature>
<feature type="domain" description="Methyltransferase type 11" evidence="5">
    <location>
        <begin position="125"/>
        <end position="211"/>
    </location>
</feature>